<dbReference type="InterPro" id="IPR020550">
    <property type="entry name" value="Inositol_monophosphatase_CS"/>
</dbReference>
<evidence type="ECO:0000256" key="5">
    <source>
        <dbReference type="PIRSR" id="PIRSR600760-2"/>
    </source>
</evidence>
<evidence type="ECO:0000256" key="4">
    <source>
        <dbReference type="ARBA" id="ARBA00022842"/>
    </source>
</evidence>
<dbReference type="GO" id="GO:0008934">
    <property type="term" value="F:inositol monophosphate 1-phosphatase activity"/>
    <property type="evidence" value="ECO:0007669"/>
    <property type="project" value="TreeGrafter"/>
</dbReference>
<dbReference type="AlphaFoldDB" id="A0A840AZ64"/>
<reference evidence="6 7" key="1">
    <citation type="submission" date="2020-08" db="EMBL/GenBank/DDBJ databases">
        <title>Genomic Encyclopedia of Type Strains, Phase IV (KMG-IV): sequencing the most valuable type-strain genomes for metagenomic binning, comparative biology and taxonomic classification.</title>
        <authorList>
            <person name="Goeker M."/>
        </authorList>
    </citation>
    <scope>NUCLEOTIDE SEQUENCE [LARGE SCALE GENOMIC DNA]</scope>
    <source>
        <strain evidence="6 7">DSM 29050</strain>
    </source>
</reference>
<dbReference type="PROSITE" id="PS00629">
    <property type="entry name" value="IMP_1"/>
    <property type="match status" value="1"/>
</dbReference>
<dbReference type="GO" id="GO:0046854">
    <property type="term" value="P:phosphatidylinositol phosphate biosynthetic process"/>
    <property type="evidence" value="ECO:0007669"/>
    <property type="project" value="InterPro"/>
</dbReference>
<feature type="binding site" evidence="5">
    <location>
        <position position="205"/>
    </location>
    <ligand>
        <name>Mg(2+)</name>
        <dbReference type="ChEBI" id="CHEBI:18420"/>
        <label>1</label>
        <note>catalytic</note>
    </ligand>
</feature>
<evidence type="ECO:0000256" key="2">
    <source>
        <dbReference type="ARBA" id="ARBA00022723"/>
    </source>
</evidence>
<sequence>MPERQLDRDAVIAATQEAAALAFASWRDGAVPDAKVWEKSRDNFVSEIDMAVDALLATRLQAILPEAAWLSEETLDDPKRLDARLLWLVDPIDGTRDYVRGRSGWCVSVALVADGIPIFAVMAAPAEDKIWVAARGEGVTCNNAPLSGSTRLDFTGSRVPADELPRLDVDLVTVTKPNSIAMRMTMVACDRADLVATLRWGNEWDIAAAHLVAQEAGAVVTDALGGPILYNKRKPLDFGLICCAPGIHAAAVERLSGRAARLLAAS</sequence>
<dbReference type="PANTHER" id="PTHR20854">
    <property type="entry name" value="INOSITOL MONOPHOSPHATASE"/>
    <property type="match status" value="1"/>
</dbReference>
<dbReference type="GO" id="GO:0007165">
    <property type="term" value="P:signal transduction"/>
    <property type="evidence" value="ECO:0007669"/>
    <property type="project" value="TreeGrafter"/>
</dbReference>
<keyword evidence="2 5" id="KW-0479">Metal-binding</keyword>
<dbReference type="Pfam" id="PF00459">
    <property type="entry name" value="Inositol_P"/>
    <property type="match status" value="1"/>
</dbReference>
<dbReference type="RefSeq" id="WP_183939816.1">
    <property type="nucleotide sequence ID" value="NZ_BAABBG010000001.1"/>
</dbReference>
<dbReference type="PROSITE" id="PS00630">
    <property type="entry name" value="IMP_2"/>
    <property type="match status" value="1"/>
</dbReference>
<evidence type="ECO:0000256" key="3">
    <source>
        <dbReference type="ARBA" id="ARBA00022801"/>
    </source>
</evidence>
<dbReference type="InterPro" id="IPR000760">
    <property type="entry name" value="Inositol_monophosphatase-like"/>
</dbReference>
<dbReference type="InterPro" id="IPR020583">
    <property type="entry name" value="Inositol_monoP_metal-BS"/>
</dbReference>
<dbReference type="GO" id="GO:0006020">
    <property type="term" value="P:inositol metabolic process"/>
    <property type="evidence" value="ECO:0007669"/>
    <property type="project" value="TreeGrafter"/>
</dbReference>
<dbReference type="CDD" id="cd01638">
    <property type="entry name" value="CysQ"/>
    <property type="match status" value="1"/>
</dbReference>
<accession>A0A840AZ64</accession>
<comment type="similarity">
    <text evidence="1">Belongs to the inositol monophosphatase superfamily.</text>
</comment>
<dbReference type="Gene3D" id="3.30.540.10">
    <property type="entry name" value="Fructose-1,6-Bisphosphatase, subunit A, domain 1"/>
    <property type="match status" value="1"/>
</dbReference>
<proteinExistence type="inferred from homology"/>
<dbReference type="PANTHER" id="PTHR20854:SF4">
    <property type="entry name" value="INOSITOL-1-MONOPHOSPHATASE-RELATED"/>
    <property type="match status" value="1"/>
</dbReference>
<name>A0A840AZ64_9SPHN</name>
<comment type="cofactor">
    <cofactor evidence="5">
        <name>Mg(2+)</name>
        <dbReference type="ChEBI" id="CHEBI:18420"/>
    </cofactor>
</comment>
<keyword evidence="7" id="KW-1185">Reference proteome</keyword>
<comment type="caution">
    <text evidence="6">The sequence shown here is derived from an EMBL/GenBank/DDBJ whole genome shotgun (WGS) entry which is preliminary data.</text>
</comment>
<dbReference type="GO" id="GO:0046872">
    <property type="term" value="F:metal ion binding"/>
    <property type="evidence" value="ECO:0007669"/>
    <property type="project" value="UniProtKB-KW"/>
</dbReference>
<evidence type="ECO:0000313" key="6">
    <source>
        <dbReference type="EMBL" id="MBB3942312.1"/>
    </source>
</evidence>
<protein>
    <submittedName>
        <fullName evidence="6">Myo-inositol-1(Or 4)-monophosphatase</fullName>
        <ecNumber evidence="6">3.1.3.25</ecNumber>
    </submittedName>
</protein>
<keyword evidence="3 6" id="KW-0378">Hydrolase</keyword>
<dbReference type="EMBL" id="JACIEA010000001">
    <property type="protein sequence ID" value="MBB3942312.1"/>
    <property type="molecule type" value="Genomic_DNA"/>
</dbReference>
<dbReference type="Gene3D" id="3.40.190.80">
    <property type="match status" value="1"/>
</dbReference>
<feature type="binding site" evidence="5">
    <location>
        <position position="90"/>
    </location>
    <ligand>
        <name>Mg(2+)</name>
        <dbReference type="ChEBI" id="CHEBI:18420"/>
        <label>2</label>
    </ligand>
</feature>
<feature type="binding site" evidence="5">
    <location>
        <position position="72"/>
    </location>
    <ligand>
        <name>Mg(2+)</name>
        <dbReference type="ChEBI" id="CHEBI:18420"/>
        <label>1</label>
        <note>catalytic</note>
    </ligand>
</feature>
<feature type="binding site" evidence="5">
    <location>
        <position position="92"/>
    </location>
    <ligand>
        <name>Mg(2+)</name>
        <dbReference type="ChEBI" id="CHEBI:18420"/>
        <label>1</label>
        <note>catalytic</note>
    </ligand>
</feature>
<evidence type="ECO:0000313" key="7">
    <source>
        <dbReference type="Proteomes" id="UP000581447"/>
    </source>
</evidence>
<dbReference type="PRINTS" id="PR00377">
    <property type="entry name" value="IMPHPHTASES"/>
</dbReference>
<dbReference type="SUPFAM" id="SSF56655">
    <property type="entry name" value="Carbohydrate phosphatase"/>
    <property type="match status" value="1"/>
</dbReference>
<dbReference type="EC" id="3.1.3.25" evidence="6"/>
<organism evidence="6 7">
    <name type="scientific">Sphingorhabdus rigui</name>
    <dbReference type="NCBI Taxonomy" id="1282858"/>
    <lineage>
        <taxon>Bacteria</taxon>
        <taxon>Pseudomonadati</taxon>
        <taxon>Pseudomonadota</taxon>
        <taxon>Alphaproteobacteria</taxon>
        <taxon>Sphingomonadales</taxon>
        <taxon>Sphingomonadaceae</taxon>
        <taxon>Sphingorhabdus</taxon>
    </lineage>
</organism>
<dbReference type="Proteomes" id="UP000581447">
    <property type="component" value="Unassembled WGS sequence"/>
</dbReference>
<feature type="binding site" evidence="5">
    <location>
        <position position="93"/>
    </location>
    <ligand>
        <name>Mg(2+)</name>
        <dbReference type="ChEBI" id="CHEBI:18420"/>
        <label>2</label>
    </ligand>
</feature>
<keyword evidence="4 5" id="KW-0460">Magnesium</keyword>
<gene>
    <name evidence="6" type="ORF">GGR91_000534</name>
</gene>
<evidence type="ECO:0000256" key="1">
    <source>
        <dbReference type="ARBA" id="ARBA00009759"/>
    </source>
</evidence>